<reference evidence="1" key="1">
    <citation type="journal article" date="2021" name="J Fungi (Basel)">
        <title>Virulence traits and population genomics of the black yeast Aureobasidium melanogenum.</title>
        <authorList>
            <person name="Cernosa A."/>
            <person name="Sun X."/>
            <person name="Gostincar C."/>
            <person name="Fang C."/>
            <person name="Gunde-Cimerman N."/>
            <person name="Song Z."/>
        </authorList>
    </citation>
    <scope>NUCLEOTIDE SEQUENCE</scope>
    <source>
        <strain evidence="1">EXF-9911</strain>
    </source>
</reference>
<organism evidence="1 2">
    <name type="scientific">Aureobasidium melanogenum</name>
    <name type="common">Aureobasidium pullulans var. melanogenum</name>
    <dbReference type="NCBI Taxonomy" id="46634"/>
    <lineage>
        <taxon>Eukaryota</taxon>
        <taxon>Fungi</taxon>
        <taxon>Dikarya</taxon>
        <taxon>Ascomycota</taxon>
        <taxon>Pezizomycotina</taxon>
        <taxon>Dothideomycetes</taxon>
        <taxon>Dothideomycetidae</taxon>
        <taxon>Dothideales</taxon>
        <taxon>Saccotheciaceae</taxon>
        <taxon>Aureobasidium</taxon>
    </lineage>
</organism>
<comment type="caution">
    <text evidence="1">The sequence shown here is derived from an EMBL/GenBank/DDBJ whole genome shotgun (WGS) entry which is preliminary data.</text>
</comment>
<accession>A0A9P8JC59</accession>
<sequence length="67" mass="6955">MSIEGAQCVSDMEQCVFTCDSGDSCEFGYTLENCSSQPGAQSGTYAGAASGGCFVGQNNNFVRTTFS</sequence>
<evidence type="ECO:0000313" key="2">
    <source>
        <dbReference type="Proteomes" id="UP000779574"/>
    </source>
</evidence>
<gene>
    <name evidence="1" type="ORF">KCU76_g4241</name>
</gene>
<feature type="non-terminal residue" evidence="1">
    <location>
        <position position="67"/>
    </location>
</feature>
<protein>
    <submittedName>
        <fullName evidence="1">Uncharacterized protein</fullName>
    </submittedName>
</protein>
<evidence type="ECO:0000313" key="1">
    <source>
        <dbReference type="EMBL" id="KAG9695757.1"/>
    </source>
</evidence>
<dbReference type="Proteomes" id="UP000779574">
    <property type="component" value="Unassembled WGS sequence"/>
</dbReference>
<reference evidence="1" key="2">
    <citation type="submission" date="2021-08" db="EMBL/GenBank/DDBJ databases">
        <authorList>
            <person name="Gostincar C."/>
            <person name="Sun X."/>
            <person name="Song Z."/>
            <person name="Gunde-Cimerman N."/>
        </authorList>
    </citation>
    <scope>NUCLEOTIDE SEQUENCE</scope>
    <source>
        <strain evidence="1">EXF-9911</strain>
    </source>
</reference>
<dbReference type="EMBL" id="JAHFXF010000121">
    <property type="protein sequence ID" value="KAG9695757.1"/>
    <property type="molecule type" value="Genomic_DNA"/>
</dbReference>
<name>A0A9P8JC59_AURME</name>
<dbReference type="AlphaFoldDB" id="A0A9P8JC59"/>
<dbReference type="OrthoDB" id="5320938at2759"/>
<proteinExistence type="predicted"/>